<accession>L8P5I8</accession>
<dbReference type="AlphaFoldDB" id="L8P5I8"/>
<organism evidence="2 3">
    <name type="scientific">Streptomyces viridochromogenes Tue57</name>
    <dbReference type="NCBI Taxonomy" id="1160705"/>
    <lineage>
        <taxon>Bacteria</taxon>
        <taxon>Bacillati</taxon>
        <taxon>Actinomycetota</taxon>
        <taxon>Actinomycetes</taxon>
        <taxon>Kitasatosporales</taxon>
        <taxon>Streptomycetaceae</taxon>
        <taxon>Streptomyces</taxon>
    </lineage>
</organism>
<feature type="region of interest" description="Disordered" evidence="1">
    <location>
        <begin position="24"/>
        <end position="49"/>
    </location>
</feature>
<dbReference type="Proteomes" id="UP000011205">
    <property type="component" value="Unassembled WGS sequence"/>
</dbReference>
<evidence type="ECO:0000313" key="3">
    <source>
        <dbReference type="Proteomes" id="UP000011205"/>
    </source>
</evidence>
<reference evidence="2 3" key="1">
    <citation type="journal article" date="2013" name="Genome Announc.">
        <title>Draft Genome Sequence of Streptomyces viridochromogenes Strain Tu57, Producer of Avilamycin.</title>
        <authorList>
            <person name="Gruning B.A."/>
            <person name="Erxleben A."/>
            <person name="Hahnlein A."/>
            <person name="Gunther S."/>
        </authorList>
    </citation>
    <scope>NUCLEOTIDE SEQUENCE [LARGE SCALE GENOMIC DNA]</scope>
    <source>
        <strain evidence="2 3">Tue57</strain>
    </source>
</reference>
<protein>
    <submittedName>
        <fullName evidence="2">Uncharacterized protein</fullName>
    </submittedName>
</protein>
<sequence length="86" mass="9772">MCHFRQLRAELKELVRSLRLRLTEEERDHLRPAQPNRNHTPRVAPPPQRLRPTVQHLLDRLGVPAFAAGAWTSGACSMPFTAARAV</sequence>
<dbReference type="EMBL" id="AMLP01000272">
    <property type="protein sequence ID" value="ELS50577.1"/>
    <property type="molecule type" value="Genomic_DNA"/>
</dbReference>
<evidence type="ECO:0000256" key="1">
    <source>
        <dbReference type="SAM" id="MobiDB-lite"/>
    </source>
</evidence>
<evidence type="ECO:0000313" key="2">
    <source>
        <dbReference type="EMBL" id="ELS50577.1"/>
    </source>
</evidence>
<proteinExistence type="predicted"/>
<comment type="caution">
    <text evidence="2">The sequence shown here is derived from an EMBL/GenBank/DDBJ whole genome shotgun (WGS) entry which is preliminary data.</text>
</comment>
<name>L8P5I8_STRVR</name>
<gene>
    <name evidence="2" type="ORF">STVIR_8413</name>
</gene>
<dbReference type="PATRIC" id="fig|1160705.3.peg.8312"/>